<evidence type="ECO:0000313" key="4">
    <source>
        <dbReference type="EMBL" id="AFX89026.1"/>
    </source>
</evidence>
<dbReference type="InterPro" id="IPR051247">
    <property type="entry name" value="RLC_Component"/>
</dbReference>
<organism evidence="4">
    <name type="scientific">Mayetiola destructor</name>
    <name type="common">Hessian fly</name>
    <dbReference type="NCBI Taxonomy" id="39758"/>
    <lineage>
        <taxon>Eukaryota</taxon>
        <taxon>Metazoa</taxon>
        <taxon>Ecdysozoa</taxon>
        <taxon>Arthropoda</taxon>
        <taxon>Hexapoda</taxon>
        <taxon>Insecta</taxon>
        <taxon>Pterygota</taxon>
        <taxon>Neoptera</taxon>
        <taxon>Endopterygota</taxon>
        <taxon>Diptera</taxon>
        <taxon>Nematocera</taxon>
        <taxon>Sciaroidea</taxon>
        <taxon>Cecidomyiidae</taxon>
        <taxon>Mayetiola</taxon>
    </lineage>
</organism>
<protein>
    <submittedName>
        <fullName evidence="4">R2D2 isoform a</fullName>
    </submittedName>
</protein>
<dbReference type="PROSITE" id="PS50137">
    <property type="entry name" value="DS_RBD"/>
    <property type="match status" value="2"/>
</dbReference>
<dbReference type="GO" id="GO:0003725">
    <property type="term" value="F:double-stranded RNA binding"/>
    <property type="evidence" value="ECO:0007669"/>
    <property type="project" value="TreeGrafter"/>
</dbReference>
<keyword evidence="1 2" id="KW-0694">RNA-binding</keyword>
<dbReference type="GO" id="GO:0005634">
    <property type="term" value="C:nucleus"/>
    <property type="evidence" value="ECO:0007669"/>
    <property type="project" value="TreeGrafter"/>
</dbReference>
<evidence type="ECO:0000256" key="1">
    <source>
        <dbReference type="ARBA" id="ARBA00022884"/>
    </source>
</evidence>
<gene>
    <name evidence="4" type="primary">R2D2a</name>
</gene>
<dbReference type="EMBL" id="JX679513">
    <property type="protein sequence ID" value="AFX89026.1"/>
    <property type="molecule type" value="mRNA"/>
</dbReference>
<dbReference type="GO" id="GO:0005737">
    <property type="term" value="C:cytoplasm"/>
    <property type="evidence" value="ECO:0007669"/>
    <property type="project" value="TreeGrafter"/>
</dbReference>
<sequence length="337" mass="37999">MAEKTPVSVLQELCVQENASVPMYEPIQHESDPKMFAYVVEAFGFCAKGSGRSKREAKHEASANLLEILKQIDRFKSKFNVVPQTPRPSSETDAVGTLLDICVQRNWPIALFEEMQAYGEPHRPRFTIVCSLSSIQRTGTSTTKKSAKQLAAKAMLDVVQNISQNEELQQVATLDAEPTEKILKTYRELKKSDNKYTAIRLRDRHQYFRQLPAEDRNKAYDILMKDGAMTDSSQEIVDLTCRALNLKYQIKAIPDHPERVKAFILLGDYDCKRTNDRPGDLFILAALFNENNIKTRSADMNGVRVESATKEGAHIIAAPNSKYTGSFNVTFADENDI</sequence>
<dbReference type="GO" id="GO:0030422">
    <property type="term" value="P:siRNA processing"/>
    <property type="evidence" value="ECO:0007669"/>
    <property type="project" value="TreeGrafter"/>
</dbReference>
<reference evidence="4" key="1">
    <citation type="journal article" date="2013" name="J. Insect Physiol.">
        <title>A genome-wide survey of small interfering RNA and microRNA pathway genes in a galling insect.</title>
        <authorList>
            <person name="Shreve J.T."/>
            <person name="Shukle R.H."/>
            <person name="Subramanyam S."/>
            <person name="Johnson A.J."/>
            <person name="Schemerhorn B.J."/>
            <person name="Williams C.E."/>
            <person name="Stuart J.J."/>
        </authorList>
    </citation>
    <scope>NUCLEOTIDE SEQUENCE</scope>
</reference>
<dbReference type="GO" id="GO:0070578">
    <property type="term" value="C:RISC-loading complex"/>
    <property type="evidence" value="ECO:0007669"/>
    <property type="project" value="TreeGrafter"/>
</dbReference>
<dbReference type="PANTHER" id="PTHR46205">
    <property type="entry name" value="LOQUACIOUS, ISOFORM B"/>
    <property type="match status" value="1"/>
</dbReference>
<dbReference type="SMART" id="SM00358">
    <property type="entry name" value="DSRM"/>
    <property type="match status" value="2"/>
</dbReference>
<dbReference type="Gene3D" id="3.30.160.20">
    <property type="match status" value="2"/>
</dbReference>
<dbReference type="PANTHER" id="PTHR46205:SF4">
    <property type="entry name" value="LD06392P"/>
    <property type="match status" value="1"/>
</dbReference>
<dbReference type="AlphaFoldDB" id="K7Y657"/>
<dbReference type="Pfam" id="PF00035">
    <property type="entry name" value="dsrm"/>
    <property type="match status" value="2"/>
</dbReference>
<dbReference type="GO" id="GO:0016442">
    <property type="term" value="C:RISC complex"/>
    <property type="evidence" value="ECO:0007669"/>
    <property type="project" value="TreeGrafter"/>
</dbReference>
<evidence type="ECO:0000256" key="2">
    <source>
        <dbReference type="PROSITE-ProRule" id="PRU00266"/>
    </source>
</evidence>
<name>K7Y657_MAYDE</name>
<accession>K7Y657</accession>
<dbReference type="SUPFAM" id="SSF54768">
    <property type="entry name" value="dsRNA-binding domain-like"/>
    <property type="match status" value="2"/>
</dbReference>
<evidence type="ECO:0000259" key="3">
    <source>
        <dbReference type="PROSITE" id="PS50137"/>
    </source>
</evidence>
<feature type="domain" description="DRBM" evidence="3">
    <location>
        <begin position="93"/>
        <end position="161"/>
    </location>
</feature>
<dbReference type="GO" id="GO:0035197">
    <property type="term" value="F:siRNA binding"/>
    <property type="evidence" value="ECO:0007669"/>
    <property type="project" value="TreeGrafter"/>
</dbReference>
<dbReference type="GO" id="GO:0070920">
    <property type="term" value="P:regulation of regulatory ncRNA processing"/>
    <property type="evidence" value="ECO:0007669"/>
    <property type="project" value="TreeGrafter"/>
</dbReference>
<proteinExistence type="evidence at transcript level"/>
<feature type="domain" description="DRBM" evidence="3">
    <location>
        <begin position="5"/>
        <end position="71"/>
    </location>
</feature>
<dbReference type="InterPro" id="IPR014720">
    <property type="entry name" value="dsRBD_dom"/>
</dbReference>